<keyword evidence="7" id="KW-0224">Dipeptidase</keyword>
<keyword evidence="13" id="KW-1185">Reference proteome</keyword>
<evidence type="ECO:0000256" key="6">
    <source>
        <dbReference type="ARBA" id="ARBA00022825"/>
    </source>
</evidence>
<evidence type="ECO:0000256" key="9">
    <source>
        <dbReference type="ARBA" id="ARBA00058347"/>
    </source>
</evidence>
<dbReference type="AlphaFoldDB" id="A0A182HGL3"/>
<sequence>MGKRQLLLMSSSAVHGFGYLEHAESDLTSFLKHNSVQEVLFVPYALTDHDGYTERVGSVLRKLGFGCTGIHTAPDPVRAVQTAQAIYIGGGNTFLLLDTLYRRQLVGPIRERVLHHGVPYVGSSAGTNVATRTIQTTNDMPIVQPASFEALALVPFNINPHYLDPEPNGTHKGETRPERINQFHELNAAPVLGLAEGTALFVDGDRATLIGPQPAVPGTPYDARLFRKGEESVLYKVGSDLSFLLRE</sequence>
<dbReference type="PANTHER" id="PTHR20842">
    <property type="entry name" value="PROTEASE S51 ALPHA-ASPARTYL DIPEPTIDASE"/>
    <property type="match status" value="1"/>
</dbReference>
<dbReference type="GO" id="GO:0006508">
    <property type="term" value="P:proteolysis"/>
    <property type="evidence" value="ECO:0007669"/>
    <property type="project" value="UniProtKB-KW"/>
</dbReference>
<keyword evidence="4" id="KW-0645">Protease</keyword>
<dbReference type="FunFam" id="3.40.50.880:FF:000007">
    <property type="entry name" value="Peptidase E"/>
    <property type="match status" value="1"/>
</dbReference>
<dbReference type="NCBIfam" id="NF003642">
    <property type="entry name" value="PRK05282.1"/>
    <property type="match status" value="1"/>
</dbReference>
<keyword evidence="6" id="KW-0720">Serine protease</keyword>
<proteinExistence type="inferred from homology"/>
<reference evidence="12" key="1">
    <citation type="submission" date="2022-08" db="UniProtKB">
        <authorList>
            <consortium name="EnsemblMetazoa"/>
        </authorList>
    </citation>
    <scope>IDENTIFICATION</scope>
    <source>
        <strain evidence="12">Dongola</strain>
    </source>
</reference>
<evidence type="ECO:0000256" key="10">
    <source>
        <dbReference type="ARBA" id="ARBA00066675"/>
    </source>
</evidence>
<evidence type="ECO:0000256" key="5">
    <source>
        <dbReference type="ARBA" id="ARBA00022801"/>
    </source>
</evidence>
<comment type="function">
    <text evidence="9">Hydrolyzes dipeptides containing N-terminal aspartate residues.</text>
</comment>
<comment type="subcellular location">
    <subcellularLocation>
        <location evidence="1">Cytoplasm</location>
    </subcellularLocation>
</comment>
<accession>A0A182HGL3</accession>
<dbReference type="InterPro" id="IPR005320">
    <property type="entry name" value="Peptidase_S51"/>
</dbReference>
<comment type="catalytic activity">
    <reaction evidence="8">
        <text>Dipeptidase E catalyzes the hydrolysis of dipeptides Asp-|-Xaa. It does not act on peptides with N-terminal Glu, Asn or Gln, nor does it cleave isoaspartyl peptides.</text>
        <dbReference type="EC" id="3.4.13.21"/>
    </reaction>
</comment>
<evidence type="ECO:0000256" key="3">
    <source>
        <dbReference type="ARBA" id="ARBA00022490"/>
    </source>
</evidence>
<name>A0A182HGL3_ANOAR</name>
<dbReference type="GO" id="GO:0008236">
    <property type="term" value="F:serine-type peptidase activity"/>
    <property type="evidence" value="ECO:0007669"/>
    <property type="project" value="UniProtKB-KW"/>
</dbReference>
<dbReference type="EC" id="3.4.13.21" evidence="10"/>
<dbReference type="Gene3D" id="3.40.50.880">
    <property type="match status" value="1"/>
</dbReference>
<dbReference type="KEGG" id="aara:120906583"/>
<evidence type="ECO:0000256" key="11">
    <source>
        <dbReference type="ARBA" id="ARBA00075877"/>
    </source>
</evidence>
<dbReference type="Pfam" id="PF03575">
    <property type="entry name" value="Peptidase_S51"/>
    <property type="match status" value="1"/>
</dbReference>
<dbReference type="VEuPathDB" id="VectorBase:AARA21_008882"/>
<evidence type="ECO:0000256" key="2">
    <source>
        <dbReference type="ARBA" id="ARBA00006534"/>
    </source>
</evidence>
<evidence type="ECO:0000256" key="4">
    <source>
        <dbReference type="ARBA" id="ARBA00022670"/>
    </source>
</evidence>
<dbReference type="GO" id="GO:0016805">
    <property type="term" value="F:dipeptidase activity"/>
    <property type="evidence" value="ECO:0007669"/>
    <property type="project" value="UniProtKB-KW"/>
</dbReference>
<organism evidence="12 13">
    <name type="scientific">Anopheles arabiensis</name>
    <name type="common">Mosquito</name>
    <dbReference type="NCBI Taxonomy" id="7173"/>
    <lineage>
        <taxon>Eukaryota</taxon>
        <taxon>Metazoa</taxon>
        <taxon>Ecdysozoa</taxon>
        <taxon>Arthropoda</taxon>
        <taxon>Hexapoda</taxon>
        <taxon>Insecta</taxon>
        <taxon>Pterygota</taxon>
        <taxon>Neoptera</taxon>
        <taxon>Endopterygota</taxon>
        <taxon>Diptera</taxon>
        <taxon>Nematocera</taxon>
        <taxon>Culicoidea</taxon>
        <taxon>Culicidae</taxon>
        <taxon>Anophelinae</taxon>
        <taxon>Anopheles</taxon>
    </lineage>
</organism>
<evidence type="ECO:0000256" key="1">
    <source>
        <dbReference type="ARBA" id="ARBA00004496"/>
    </source>
</evidence>
<dbReference type="GO" id="GO:0005737">
    <property type="term" value="C:cytoplasm"/>
    <property type="evidence" value="ECO:0007669"/>
    <property type="project" value="UniProtKB-SubCell"/>
</dbReference>
<dbReference type="Proteomes" id="UP000075840">
    <property type="component" value="Unassembled WGS sequence"/>
</dbReference>
<dbReference type="EMBL" id="APCN01005666">
    <property type="status" value="NOT_ANNOTATED_CDS"/>
    <property type="molecule type" value="Genomic_DNA"/>
</dbReference>
<dbReference type="PANTHER" id="PTHR20842:SF0">
    <property type="entry name" value="ALPHA-ASPARTYL DIPEPTIDASE"/>
    <property type="match status" value="1"/>
</dbReference>
<dbReference type="VEuPathDB" id="VectorBase:AARA000366"/>
<dbReference type="CDD" id="cd03146">
    <property type="entry name" value="GAT1_Peptidase_E"/>
    <property type="match status" value="1"/>
</dbReference>
<dbReference type="EnsemblMetazoa" id="AARA000366-RA">
    <property type="protein sequence ID" value="AARA000366-PA"/>
    <property type="gene ID" value="AARA000366"/>
</dbReference>
<evidence type="ECO:0000313" key="12">
    <source>
        <dbReference type="EnsemblMetazoa" id="AARA000366-PA"/>
    </source>
</evidence>
<comment type="similarity">
    <text evidence="2">Belongs to the peptidase S51 family.</text>
</comment>
<keyword evidence="5" id="KW-0378">Hydrolase</keyword>
<dbReference type="InterPro" id="IPR029062">
    <property type="entry name" value="Class_I_gatase-like"/>
</dbReference>
<evidence type="ECO:0000313" key="13">
    <source>
        <dbReference type="Proteomes" id="UP000075840"/>
    </source>
</evidence>
<dbReference type="RefSeq" id="XP_040174302.1">
    <property type="nucleotide sequence ID" value="XM_040318368.1"/>
</dbReference>
<protein>
    <recommendedName>
        <fullName evidence="10">dipeptidase E</fullName>
        <ecNumber evidence="10">3.4.13.21</ecNumber>
    </recommendedName>
    <alternativeName>
        <fullName evidence="11">Asp-specific dipeptidase</fullName>
    </alternativeName>
</protein>
<dbReference type="GeneID" id="120906583"/>
<dbReference type="SUPFAM" id="SSF52317">
    <property type="entry name" value="Class I glutamine amidotransferase-like"/>
    <property type="match status" value="1"/>
</dbReference>
<evidence type="ECO:0000256" key="7">
    <source>
        <dbReference type="ARBA" id="ARBA00022997"/>
    </source>
</evidence>
<keyword evidence="3" id="KW-0963">Cytoplasm</keyword>
<evidence type="ECO:0000256" key="8">
    <source>
        <dbReference type="ARBA" id="ARBA00050239"/>
    </source>
</evidence>